<dbReference type="GO" id="GO:0005634">
    <property type="term" value="C:nucleus"/>
    <property type="evidence" value="ECO:0007669"/>
    <property type="project" value="TreeGrafter"/>
</dbReference>
<dbReference type="Proteomes" id="UP000663841">
    <property type="component" value="Unassembled WGS sequence"/>
</dbReference>
<dbReference type="EC" id="2.7.11.1" evidence="1"/>
<dbReference type="SMART" id="SM00220">
    <property type="entry name" value="S_TKc"/>
    <property type="match status" value="1"/>
</dbReference>
<comment type="catalytic activity">
    <reaction evidence="7">
        <text>L-threonyl-[protein] + ATP = O-phospho-L-threonyl-[protein] + ADP + H(+)</text>
        <dbReference type="Rhea" id="RHEA:46608"/>
        <dbReference type="Rhea" id="RHEA-COMP:11060"/>
        <dbReference type="Rhea" id="RHEA-COMP:11605"/>
        <dbReference type="ChEBI" id="CHEBI:15378"/>
        <dbReference type="ChEBI" id="CHEBI:30013"/>
        <dbReference type="ChEBI" id="CHEBI:30616"/>
        <dbReference type="ChEBI" id="CHEBI:61977"/>
        <dbReference type="ChEBI" id="CHEBI:456216"/>
        <dbReference type="EC" id="2.7.11.1"/>
    </reaction>
</comment>
<comment type="caution">
    <text evidence="13">The sequence shown here is derived from an EMBL/GenBank/DDBJ whole genome shotgun (WGS) entry which is preliminary data.</text>
</comment>
<name>A0A8H3A8F7_9AGAM</name>
<evidence type="ECO:0000256" key="10">
    <source>
        <dbReference type="RuleBase" id="RU000304"/>
    </source>
</evidence>
<keyword evidence="5" id="KW-0418">Kinase</keyword>
<evidence type="ECO:0000256" key="3">
    <source>
        <dbReference type="ARBA" id="ARBA00022679"/>
    </source>
</evidence>
<dbReference type="GO" id="GO:0050684">
    <property type="term" value="P:regulation of mRNA processing"/>
    <property type="evidence" value="ECO:0007669"/>
    <property type="project" value="TreeGrafter"/>
</dbReference>
<feature type="compositionally biased region" description="Polar residues" evidence="11">
    <location>
        <begin position="448"/>
        <end position="459"/>
    </location>
</feature>
<dbReference type="InterPro" id="IPR008271">
    <property type="entry name" value="Ser/Thr_kinase_AS"/>
</dbReference>
<dbReference type="InterPro" id="IPR011009">
    <property type="entry name" value="Kinase-like_dom_sf"/>
</dbReference>
<dbReference type="PANTHER" id="PTHR47634">
    <property type="entry name" value="PROTEIN KINASE DOMAIN-CONTAINING PROTEIN-RELATED"/>
    <property type="match status" value="1"/>
</dbReference>
<protein>
    <recommendedName>
        <fullName evidence="1">non-specific serine/threonine protein kinase</fullName>
        <ecNumber evidence="1">2.7.11.1</ecNumber>
    </recommendedName>
</protein>
<evidence type="ECO:0000256" key="4">
    <source>
        <dbReference type="ARBA" id="ARBA00022741"/>
    </source>
</evidence>
<keyword evidence="6 9" id="KW-0067">ATP-binding</keyword>
<dbReference type="EMBL" id="CAJMWW010000066">
    <property type="protein sequence ID" value="CAE6412898.1"/>
    <property type="molecule type" value="Genomic_DNA"/>
</dbReference>
<evidence type="ECO:0000256" key="1">
    <source>
        <dbReference type="ARBA" id="ARBA00012513"/>
    </source>
</evidence>
<reference evidence="13" key="1">
    <citation type="submission" date="2021-01" db="EMBL/GenBank/DDBJ databases">
        <authorList>
            <person name="Kaushik A."/>
        </authorList>
    </citation>
    <scope>NUCLEOTIDE SEQUENCE</scope>
    <source>
        <strain evidence="13">AG3-T5</strain>
    </source>
</reference>
<comment type="similarity">
    <text evidence="10">Belongs to the protein kinase superfamily.</text>
</comment>
<evidence type="ECO:0000256" key="5">
    <source>
        <dbReference type="ARBA" id="ARBA00022777"/>
    </source>
</evidence>
<dbReference type="GO" id="GO:0000245">
    <property type="term" value="P:spliceosomal complex assembly"/>
    <property type="evidence" value="ECO:0007669"/>
    <property type="project" value="TreeGrafter"/>
</dbReference>
<dbReference type="InterPro" id="IPR000719">
    <property type="entry name" value="Prot_kinase_dom"/>
</dbReference>
<dbReference type="InterPro" id="IPR017441">
    <property type="entry name" value="Protein_kinase_ATP_BS"/>
</dbReference>
<keyword evidence="2 10" id="KW-0723">Serine/threonine-protein kinase</keyword>
<feature type="domain" description="Protein kinase" evidence="12">
    <location>
        <begin position="80"/>
        <end position="446"/>
    </location>
</feature>
<dbReference type="PROSITE" id="PS50011">
    <property type="entry name" value="PROTEIN_KINASE_DOM"/>
    <property type="match status" value="1"/>
</dbReference>
<feature type="binding site" evidence="9">
    <location>
        <position position="109"/>
    </location>
    <ligand>
        <name>ATP</name>
        <dbReference type="ChEBI" id="CHEBI:30616"/>
    </ligand>
</feature>
<dbReference type="AlphaFoldDB" id="A0A8H3A8F7"/>
<accession>A0A8H3A8F7</accession>
<dbReference type="Pfam" id="PF00069">
    <property type="entry name" value="Pkinase"/>
    <property type="match status" value="2"/>
</dbReference>
<keyword evidence="3" id="KW-0808">Transferase</keyword>
<dbReference type="PROSITE" id="PS00107">
    <property type="entry name" value="PROTEIN_KINASE_ATP"/>
    <property type="match status" value="1"/>
</dbReference>
<evidence type="ECO:0000256" key="11">
    <source>
        <dbReference type="SAM" id="MobiDB-lite"/>
    </source>
</evidence>
<dbReference type="GO" id="GO:0005737">
    <property type="term" value="C:cytoplasm"/>
    <property type="evidence" value="ECO:0007669"/>
    <property type="project" value="TreeGrafter"/>
</dbReference>
<proteinExistence type="inferred from homology"/>
<sequence>MLLRGYFHTLLNRKLCSPFLVRSPSSFLVSVGTHPRSTYVENMSLGSVYNFPEEDLSDGGDAAQGFFRAWLGMQLQDGRYCIVRKLGWGAFSTVWLVRDFKAERYAALKIMTREATTRIESGESDEIAMLEKITSADSLHNGRQHLLEYHETFKITGPQGLHHCTLTEVLGTSIEDLRLQTEHRLPLGLIKTAIRQALLGLDYLHTCCGIVHTDIKFDNLLLRLADMPSVIAREIATSPSRTHKGFIDLNPSPYIVESQPIDIPVDSILSHLNSRQAEIVITDMSHAQWSHHHSGDDIQPTGLRAPEVILGHPWDQAVDVWSIGCLVVELIAGTPLFTINPFTKEWTLDEDHLAQMTDVLGEQFPTEMLSKSRNREKFFKEDGTFIHSAAPRHPNWHLRSFLTEESSLTGSNEQEIGAAHNFLRRCLQLQPGDRSKAKDLAEDPWLSTDFQNESKSSNL</sequence>
<evidence type="ECO:0000259" key="12">
    <source>
        <dbReference type="PROSITE" id="PS50011"/>
    </source>
</evidence>
<feature type="region of interest" description="Disordered" evidence="11">
    <location>
        <begin position="433"/>
        <end position="459"/>
    </location>
</feature>
<evidence type="ECO:0000256" key="8">
    <source>
        <dbReference type="ARBA" id="ARBA00048679"/>
    </source>
</evidence>
<gene>
    <name evidence="13" type="ORF">RDB_LOCUS26435</name>
</gene>
<keyword evidence="4 9" id="KW-0547">Nucleotide-binding</keyword>
<evidence type="ECO:0000256" key="2">
    <source>
        <dbReference type="ARBA" id="ARBA00022527"/>
    </source>
</evidence>
<dbReference type="GO" id="GO:0004674">
    <property type="term" value="F:protein serine/threonine kinase activity"/>
    <property type="evidence" value="ECO:0007669"/>
    <property type="project" value="UniProtKB-KW"/>
</dbReference>
<dbReference type="Gene3D" id="3.30.200.20">
    <property type="entry name" value="Phosphorylase Kinase, domain 1"/>
    <property type="match status" value="1"/>
</dbReference>
<evidence type="ECO:0000313" key="13">
    <source>
        <dbReference type="EMBL" id="CAE6412898.1"/>
    </source>
</evidence>
<evidence type="ECO:0000256" key="6">
    <source>
        <dbReference type="ARBA" id="ARBA00022840"/>
    </source>
</evidence>
<dbReference type="Gene3D" id="1.10.510.10">
    <property type="entry name" value="Transferase(Phosphotransferase) domain 1"/>
    <property type="match status" value="1"/>
</dbReference>
<dbReference type="PROSITE" id="PS00108">
    <property type="entry name" value="PROTEIN_KINASE_ST"/>
    <property type="match status" value="1"/>
</dbReference>
<organism evidence="13 14">
    <name type="scientific">Rhizoctonia solani</name>
    <dbReference type="NCBI Taxonomy" id="456999"/>
    <lineage>
        <taxon>Eukaryota</taxon>
        <taxon>Fungi</taxon>
        <taxon>Dikarya</taxon>
        <taxon>Basidiomycota</taxon>
        <taxon>Agaricomycotina</taxon>
        <taxon>Agaricomycetes</taxon>
        <taxon>Cantharellales</taxon>
        <taxon>Ceratobasidiaceae</taxon>
        <taxon>Rhizoctonia</taxon>
    </lineage>
</organism>
<evidence type="ECO:0000313" key="14">
    <source>
        <dbReference type="Proteomes" id="UP000663841"/>
    </source>
</evidence>
<evidence type="ECO:0000256" key="9">
    <source>
        <dbReference type="PROSITE-ProRule" id="PRU10141"/>
    </source>
</evidence>
<evidence type="ECO:0000256" key="7">
    <source>
        <dbReference type="ARBA" id="ARBA00047899"/>
    </source>
</evidence>
<dbReference type="InterPro" id="IPR051334">
    <property type="entry name" value="SRPK"/>
</dbReference>
<dbReference type="GO" id="GO:0005524">
    <property type="term" value="F:ATP binding"/>
    <property type="evidence" value="ECO:0007669"/>
    <property type="project" value="UniProtKB-UniRule"/>
</dbReference>
<dbReference type="PANTHER" id="PTHR47634:SF9">
    <property type="entry name" value="PROTEIN KINASE DOMAIN-CONTAINING PROTEIN-RELATED"/>
    <property type="match status" value="1"/>
</dbReference>
<dbReference type="SUPFAM" id="SSF56112">
    <property type="entry name" value="Protein kinase-like (PK-like)"/>
    <property type="match status" value="1"/>
</dbReference>
<comment type="catalytic activity">
    <reaction evidence="8">
        <text>L-seryl-[protein] + ATP = O-phospho-L-seryl-[protein] + ADP + H(+)</text>
        <dbReference type="Rhea" id="RHEA:17989"/>
        <dbReference type="Rhea" id="RHEA-COMP:9863"/>
        <dbReference type="Rhea" id="RHEA-COMP:11604"/>
        <dbReference type="ChEBI" id="CHEBI:15378"/>
        <dbReference type="ChEBI" id="CHEBI:29999"/>
        <dbReference type="ChEBI" id="CHEBI:30616"/>
        <dbReference type="ChEBI" id="CHEBI:83421"/>
        <dbReference type="ChEBI" id="CHEBI:456216"/>
        <dbReference type="EC" id="2.7.11.1"/>
    </reaction>
</comment>